<protein>
    <recommendedName>
        <fullName evidence="2">DUF4832 domain-containing protein</fullName>
    </recommendedName>
</protein>
<dbReference type="InterPro" id="IPR032267">
    <property type="entry name" value="DUF4832"/>
</dbReference>
<accession>A0A517PLL0</accession>
<evidence type="ECO:0000259" key="2">
    <source>
        <dbReference type="Pfam" id="PF16116"/>
    </source>
</evidence>
<evidence type="ECO:0000313" key="3">
    <source>
        <dbReference type="EMBL" id="QDT20255.1"/>
    </source>
</evidence>
<dbReference type="SUPFAM" id="SSF51445">
    <property type="entry name" value="(Trans)glycosidases"/>
    <property type="match status" value="1"/>
</dbReference>
<gene>
    <name evidence="3" type="ORF">HG66A1_20400</name>
</gene>
<dbReference type="OrthoDB" id="9761426at2"/>
<proteinExistence type="predicted"/>
<keyword evidence="1" id="KW-0732">Signal</keyword>
<evidence type="ECO:0000256" key="1">
    <source>
        <dbReference type="SAM" id="SignalP"/>
    </source>
</evidence>
<feature type="domain" description="DUF4832" evidence="2">
    <location>
        <begin position="223"/>
        <end position="423"/>
    </location>
</feature>
<dbReference type="Pfam" id="PF16116">
    <property type="entry name" value="DUF4832"/>
    <property type="match status" value="1"/>
</dbReference>
<dbReference type="Proteomes" id="UP000320421">
    <property type="component" value="Chromosome"/>
</dbReference>
<evidence type="ECO:0000313" key="4">
    <source>
        <dbReference type="Proteomes" id="UP000320421"/>
    </source>
</evidence>
<dbReference type="RefSeq" id="WP_145182848.1">
    <property type="nucleotide sequence ID" value="NZ_CP036266.1"/>
</dbReference>
<keyword evidence="4" id="KW-1185">Reference proteome</keyword>
<organism evidence="3 4">
    <name type="scientific">Gimesia chilikensis</name>
    <dbReference type="NCBI Taxonomy" id="2605989"/>
    <lineage>
        <taxon>Bacteria</taxon>
        <taxon>Pseudomonadati</taxon>
        <taxon>Planctomycetota</taxon>
        <taxon>Planctomycetia</taxon>
        <taxon>Planctomycetales</taxon>
        <taxon>Planctomycetaceae</taxon>
        <taxon>Gimesia</taxon>
    </lineage>
</organism>
<feature type="signal peptide" evidence="1">
    <location>
        <begin position="1"/>
        <end position="25"/>
    </location>
</feature>
<dbReference type="AlphaFoldDB" id="A0A517PLL0"/>
<name>A0A517PLL0_9PLAN</name>
<dbReference type="InterPro" id="IPR017853">
    <property type="entry name" value="GH"/>
</dbReference>
<reference evidence="3 4" key="1">
    <citation type="submission" date="2019-02" db="EMBL/GenBank/DDBJ databases">
        <title>Deep-cultivation of Planctomycetes and their phenomic and genomic characterization uncovers novel biology.</title>
        <authorList>
            <person name="Wiegand S."/>
            <person name="Jogler M."/>
            <person name="Boedeker C."/>
            <person name="Pinto D."/>
            <person name="Vollmers J."/>
            <person name="Rivas-Marin E."/>
            <person name="Kohn T."/>
            <person name="Peeters S.H."/>
            <person name="Heuer A."/>
            <person name="Rast P."/>
            <person name="Oberbeckmann S."/>
            <person name="Bunk B."/>
            <person name="Jeske O."/>
            <person name="Meyerdierks A."/>
            <person name="Storesund J.E."/>
            <person name="Kallscheuer N."/>
            <person name="Luecker S."/>
            <person name="Lage O.M."/>
            <person name="Pohl T."/>
            <person name="Merkel B.J."/>
            <person name="Hornburger P."/>
            <person name="Mueller R.-W."/>
            <person name="Bruemmer F."/>
            <person name="Labrenz M."/>
            <person name="Spormann A.M."/>
            <person name="Op den Camp H."/>
            <person name="Overmann J."/>
            <person name="Amann R."/>
            <person name="Jetten M.S.M."/>
            <person name="Mascher T."/>
            <person name="Medema M.H."/>
            <person name="Devos D.P."/>
            <person name="Kaster A.-K."/>
            <person name="Ovreas L."/>
            <person name="Rohde M."/>
            <person name="Galperin M.Y."/>
            <person name="Jogler C."/>
        </authorList>
    </citation>
    <scope>NUCLEOTIDE SEQUENCE [LARGE SCALE GENOMIC DNA]</scope>
    <source>
        <strain evidence="3 4">HG66A1</strain>
    </source>
</reference>
<dbReference type="EMBL" id="CP036266">
    <property type="protein sequence ID" value="QDT20255.1"/>
    <property type="molecule type" value="Genomic_DNA"/>
</dbReference>
<dbReference type="Gene3D" id="3.20.20.80">
    <property type="entry name" value="Glycosidases"/>
    <property type="match status" value="1"/>
</dbReference>
<feature type="chain" id="PRO_5022185018" description="DUF4832 domain-containing protein" evidence="1">
    <location>
        <begin position="26"/>
        <end position="441"/>
    </location>
</feature>
<sequence precursor="true">MQHRLITAITSSVLLLLMSPVCLNAEEMVVRPLPQPGPLDNPLKGWCPYTDAGTIRQPYSMVFLYVPWSELEPTPGNYRFDAWEKSWNVEAARGKHIIFRVYIDYPSLPSGLPGWIREAGVKETPYKAHGGGLSPDYNDPKMITAMERFIKALGKRYNKHPRIGFIQLGLLGFWGEWHTWPREELYATAATERRIIDAYRKAFPDKSLMVRYARDYAGQQSWIGFHDDMFPEDTDNGKDWSFLSGVRSSGRVNNWKQAVIGGEMVPNKAKQWLGSQYNTTQTMLERAHFSWVGPYCPALERSDSEEFLERSQALVRKMGYEFQLTELSHTRVAEANSAIKISLKGQNNGVAPFYYPWSVELALLDSSGEIITSKKTNWDVRDWQPGQFSESAHVPFDVQPGEYRMALGIRDPWQNRPAIRFANELPVIDGWTVLSRIKITK</sequence>